<gene>
    <name evidence="5" type="ORF">PSIN1315_LOCUS4312</name>
</gene>
<keyword evidence="3" id="KW-0560">Oxidoreductase</keyword>
<dbReference type="PANTHER" id="PTHR43734">
    <property type="entry name" value="PHYTOENE DESATURASE"/>
    <property type="match status" value="1"/>
</dbReference>
<feature type="domain" description="Amine oxidase" evidence="4">
    <location>
        <begin position="1"/>
        <end position="269"/>
    </location>
</feature>
<dbReference type="NCBIfam" id="TIGR02734">
    <property type="entry name" value="crtI_fam"/>
    <property type="match status" value="1"/>
</dbReference>
<comment type="pathway">
    <text evidence="1">Carotenoid biosynthesis.</text>
</comment>
<dbReference type="SUPFAM" id="SSF51905">
    <property type="entry name" value="FAD/NAD(P)-binding domain"/>
    <property type="match status" value="1"/>
</dbReference>
<dbReference type="Gene3D" id="3.50.50.60">
    <property type="entry name" value="FAD/NAD(P)-binding domain"/>
    <property type="match status" value="2"/>
</dbReference>
<dbReference type="InterPro" id="IPR014105">
    <property type="entry name" value="Carotenoid/retinoid_OxRdtase"/>
</dbReference>
<sequence length="524" mass="56511">MATAGRLGRAGYKVTVLEKNDTIGGRCQSRHVAAPGVGGGEFRFDTGPSLLLMRQKYEEAFEALGVPLPTELRRVSPAYRVFFGDGDSMELLYDVNEMSKQLEAVEEGAGLAYLEWLAKARAMFTIGGGIIENDMKTLTDMADPNIAVPLLAKVPPWQMVLPHDLALRGFFKSEKLRSLFTFQDLYVGLSPYNAPGAFSLLAGTELIDGIWYPVGGFQKMRDGLAQAAKDNGVEIRTCSPVRRVVVEGGRARGVELESGEIVDADVVVANPDVPYVYDELMAGEEARSKAEDLASKEYSAGVVSFNWCINGRASELLHHSIFLSDKPKEAWNRATSAADVAADGRCPRPNFYVHTPSRTDDTCAPEGCESIMVLLPIGNAQEVAGNGTSAGKIDWDAMVESGREAVLRRLDEAGVRVTPREGGEPVSVREAIASEFVYTPAIWEKMYNLKYGAAFGLAHGLTQLAYFRPGNGPIEDGDTDGLYFVGASTRPGNGVPLVLMSAAITANRILEDRAAATAQTAGVQ</sequence>
<evidence type="ECO:0000256" key="2">
    <source>
        <dbReference type="ARBA" id="ARBA00022746"/>
    </source>
</evidence>
<dbReference type="InterPro" id="IPR036188">
    <property type="entry name" value="FAD/NAD-bd_sf"/>
</dbReference>
<dbReference type="PANTHER" id="PTHR43734:SF1">
    <property type="entry name" value="PHYTOENE DESATURASE"/>
    <property type="match status" value="1"/>
</dbReference>
<dbReference type="GO" id="GO:0016117">
    <property type="term" value="P:carotenoid biosynthetic process"/>
    <property type="evidence" value="ECO:0007669"/>
    <property type="project" value="UniProtKB-KW"/>
</dbReference>
<accession>A0A7S3BGA5</accession>
<keyword evidence="2" id="KW-0125">Carotenoid biosynthesis</keyword>
<dbReference type="InterPro" id="IPR002937">
    <property type="entry name" value="Amino_oxidase"/>
</dbReference>
<organism evidence="5">
    <name type="scientific">Prasinoderma singulare</name>
    <dbReference type="NCBI Taxonomy" id="676789"/>
    <lineage>
        <taxon>Eukaryota</taxon>
        <taxon>Viridiplantae</taxon>
        <taxon>Prasinodermophyta</taxon>
        <taxon>Prasinodermophyceae</taxon>
        <taxon>Prasinodermales</taxon>
        <taxon>Prasinodermaceae</taxon>
        <taxon>Prasinoderma</taxon>
    </lineage>
</organism>
<evidence type="ECO:0000313" key="5">
    <source>
        <dbReference type="EMBL" id="CAE0133143.1"/>
    </source>
</evidence>
<evidence type="ECO:0000256" key="3">
    <source>
        <dbReference type="ARBA" id="ARBA00023002"/>
    </source>
</evidence>
<dbReference type="AlphaFoldDB" id="A0A7S3BGA5"/>
<name>A0A7S3BGA5_9VIRI</name>
<dbReference type="EMBL" id="HBHY01006672">
    <property type="protein sequence ID" value="CAE0133143.1"/>
    <property type="molecule type" value="Transcribed_RNA"/>
</dbReference>
<dbReference type="Pfam" id="PF01593">
    <property type="entry name" value="Amino_oxidase"/>
    <property type="match status" value="1"/>
</dbReference>
<evidence type="ECO:0000259" key="4">
    <source>
        <dbReference type="Pfam" id="PF01593"/>
    </source>
</evidence>
<dbReference type="GO" id="GO:0016491">
    <property type="term" value="F:oxidoreductase activity"/>
    <property type="evidence" value="ECO:0007669"/>
    <property type="project" value="UniProtKB-KW"/>
</dbReference>
<evidence type="ECO:0000256" key="1">
    <source>
        <dbReference type="ARBA" id="ARBA00004829"/>
    </source>
</evidence>
<reference evidence="5" key="1">
    <citation type="submission" date="2021-01" db="EMBL/GenBank/DDBJ databases">
        <authorList>
            <person name="Corre E."/>
            <person name="Pelletier E."/>
            <person name="Niang G."/>
            <person name="Scheremetjew M."/>
            <person name="Finn R."/>
            <person name="Kale V."/>
            <person name="Holt S."/>
            <person name="Cochrane G."/>
            <person name="Meng A."/>
            <person name="Brown T."/>
            <person name="Cohen L."/>
        </authorList>
    </citation>
    <scope>NUCLEOTIDE SEQUENCE</scope>
    <source>
        <strain evidence="5">RCC927</strain>
    </source>
</reference>
<proteinExistence type="predicted"/>
<protein>
    <recommendedName>
        <fullName evidence="4">Amine oxidase domain-containing protein</fullName>
    </recommendedName>
</protein>